<dbReference type="PANTHER" id="PTHR47183">
    <property type="entry name" value="GLUCOSE-1-PHOSPHATE CYTIDYLYLTRANSFERASE-RELATED"/>
    <property type="match status" value="1"/>
</dbReference>
<dbReference type="InterPro" id="IPR029044">
    <property type="entry name" value="Nucleotide-diphossugar_trans"/>
</dbReference>
<protein>
    <recommendedName>
        <fullName evidence="1">Nucleotidyl transferase domain-containing protein</fullName>
    </recommendedName>
</protein>
<gene>
    <name evidence="2" type="ORF">METZ01_LOCUS241683</name>
</gene>
<feature type="non-terminal residue" evidence="2">
    <location>
        <position position="1"/>
    </location>
</feature>
<name>A0A382HNQ0_9ZZZZ</name>
<dbReference type="Pfam" id="PF00483">
    <property type="entry name" value="NTP_transferase"/>
    <property type="match status" value="1"/>
</dbReference>
<organism evidence="2">
    <name type="scientific">marine metagenome</name>
    <dbReference type="NCBI Taxonomy" id="408172"/>
    <lineage>
        <taxon>unclassified sequences</taxon>
        <taxon>metagenomes</taxon>
        <taxon>ecological metagenomes</taxon>
    </lineage>
</organism>
<feature type="domain" description="Nucleotidyl transferase" evidence="1">
    <location>
        <begin position="2"/>
        <end position="50"/>
    </location>
</feature>
<feature type="non-terminal residue" evidence="2">
    <location>
        <position position="59"/>
    </location>
</feature>
<dbReference type="PANTHER" id="PTHR47183:SF3">
    <property type="entry name" value="TRANSFERASE"/>
    <property type="match status" value="1"/>
</dbReference>
<accession>A0A382HNQ0</accession>
<evidence type="ECO:0000313" key="2">
    <source>
        <dbReference type="EMBL" id="SVB88829.1"/>
    </source>
</evidence>
<dbReference type="InterPro" id="IPR013446">
    <property type="entry name" value="G1P_cyt_trans-like"/>
</dbReference>
<dbReference type="GO" id="GO:0047343">
    <property type="term" value="F:glucose-1-phosphate cytidylyltransferase activity"/>
    <property type="evidence" value="ECO:0007669"/>
    <property type="project" value="InterPro"/>
</dbReference>
<proteinExistence type="predicted"/>
<dbReference type="InterPro" id="IPR005835">
    <property type="entry name" value="NTP_transferase_dom"/>
</dbReference>
<dbReference type="Gene3D" id="3.90.550.10">
    <property type="entry name" value="Spore Coat Polysaccharide Biosynthesis Protein SpsA, Chain A"/>
    <property type="match status" value="1"/>
</dbReference>
<dbReference type="AlphaFoldDB" id="A0A382HNQ0"/>
<evidence type="ECO:0000259" key="1">
    <source>
        <dbReference type="Pfam" id="PF00483"/>
    </source>
</evidence>
<sequence length="59" mass="6639">VIILAGGFGTRLSEYTESLPKPMIRIGGKPILWHIMETFANFGHIDFYLALGYKAELIK</sequence>
<dbReference type="SUPFAM" id="SSF53448">
    <property type="entry name" value="Nucleotide-diphospho-sugar transferases"/>
    <property type="match status" value="1"/>
</dbReference>
<dbReference type="EMBL" id="UINC01062323">
    <property type="protein sequence ID" value="SVB88829.1"/>
    <property type="molecule type" value="Genomic_DNA"/>
</dbReference>
<reference evidence="2" key="1">
    <citation type="submission" date="2018-05" db="EMBL/GenBank/DDBJ databases">
        <authorList>
            <person name="Lanie J.A."/>
            <person name="Ng W.-L."/>
            <person name="Kazmierczak K.M."/>
            <person name="Andrzejewski T.M."/>
            <person name="Davidsen T.M."/>
            <person name="Wayne K.J."/>
            <person name="Tettelin H."/>
            <person name="Glass J.I."/>
            <person name="Rusch D."/>
            <person name="Podicherti R."/>
            <person name="Tsui H.-C.T."/>
            <person name="Winkler M.E."/>
        </authorList>
    </citation>
    <scope>NUCLEOTIDE SEQUENCE</scope>
</reference>